<dbReference type="PROSITE" id="PS50110">
    <property type="entry name" value="RESPONSE_REGULATORY"/>
    <property type="match status" value="1"/>
</dbReference>
<dbReference type="SMART" id="SM00382">
    <property type="entry name" value="AAA"/>
    <property type="match status" value="1"/>
</dbReference>
<dbReference type="FunFam" id="3.40.50.300:FF:000006">
    <property type="entry name" value="DNA-binding transcriptional regulator NtrC"/>
    <property type="match status" value="1"/>
</dbReference>
<protein>
    <submittedName>
        <fullName evidence="9">Two component, sigma54 specific, transcriptional regulator, Fis family</fullName>
    </submittedName>
</protein>
<name>D4H8P1_DENA2</name>
<dbReference type="Gene3D" id="1.10.8.60">
    <property type="match status" value="1"/>
</dbReference>
<dbReference type="GO" id="GO:0006355">
    <property type="term" value="P:regulation of DNA-templated transcription"/>
    <property type="evidence" value="ECO:0007669"/>
    <property type="project" value="InterPro"/>
</dbReference>
<dbReference type="Proteomes" id="UP000002012">
    <property type="component" value="Chromosome"/>
</dbReference>
<dbReference type="OrthoDB" id="9804019at2"/>
<evidence type="ECO:0000256" key="2">
    <source>
        <dbReference type="ARBA" id="ARBA00022840"/>
    </source>
</evidence>
<dbReference type="InParanoid" id="D4H8P1"/>
<keyword evidence="6" id="KW-0597">Phosphoprotein</keyword>
<dbReference type="SUPFAM" id="SSF52540">
    <property type="entry name" value="P-loop containing nucleoside triphosphate hydrolases"/>
    <property type="match status" value="1"/>
</dbReference>
<evidence type="ECO:0000259" key="8">
    <source>
        <dbReference type="PROSITE" id="PS50110"/>
    </source>
</evidence>
<dbReference type="SUPFAM" id="SSF52172">
    <property type="entry name" value="CheY-like"/>
    <property type="match status" value="1"/>
</dbReference>
<dbReference type="GO" id="GO:0005524">
    <property type="term" value="F:ATP binding"/>
    <property type="evidence" value="ECO:0007669"/>
    <property type="project" value="UniProtKB-KW"/>
</dbReference>
<dbReference type="GO" id="GO:0000160">
    <property type="term" value="P:phosphorelay signal transduction system"/>
    <property type="evidence" value="ECO:0007669"/>
    <property type="project" value="InterPro"/>
</dbReference>
<dbReference type="InterPro" id="IPR027417">
    <property type="entry name" value="P-loop_NTPase"/>
</dbReference>
<dbReference type="RefSeq" id="WP_013010903.1">
    <property type="nucleotide sequence ID" value="NC_013943.1"/>
</dbReference>
<keyword evidence="4" id="KW-0238">DNA-binding</keyword>
<evidence type="ECO:0000256" key="5">
    <source>
        <dbReference type="ARBA" id="ARBA00023163"/>
    </source>
</evidence>
<dbReference type="FunCoup" id="D4H8P1">
    <property type="interactions" value="142"/>
</dbReference>
<dbReference type="InterPro" id="IPR011006">
    <property type="entry name" value="CheY-like_superfamily"/>
</dbReference>
<evidence type="ECO:0000313" key="9">
    <source>
        <dbReference type="EMBL" id="ADD68390.1"/>
    </source>
</evidence>
<evidence type="ECO:0000256" key="3">
    <source>
        <dbReference type="ARBA" id="ARBA00023015"/>
    </source>
</evidence>
<dbReference type="AlphaFoldDB" id="D4H8P1"/>
<proteinExistence type="predicted"/>
<dbReference type="InterPro" id="IPR025662">
    <property type="entry name" value="Sigma_54_int_dom_ATP-bd_1"/>
</dbReference>
<organism evidence="9 10">
    <name type="scientific">Denitrovibrio acetiphilus (strain DSM 12809 / NBRC 114555 / N2460)</name>
    <dbReference type="NCBI Taxonomy" id="522772"/>
    <lineage>
        <taxon>Bacteria</taxon>
        <taxon>Pseudomonadati</taxon>
        <taxon>Deferribacterota</taxon>
        <taxon>Deferribacteres</taxon>
        <taxon>Deferribacterales</taxon>
        <taxon>Geovibrionaceae</taxon>
        <taxon>Denitrovibrio</taxon>
    </lineage>
</organism>
<dbReference type="Pfam" id="PF00158">
    <property type="entry name" value="Sigma54_activat"/>
    <property type="match status" value="1"/>
</dbReference>
<dbReference type="SMART" id="SM00448">
    <property type="entry name" value="REC"/>
    <property type="match status" value="1"/>
</dbReference>
<dbReference type="Pfam" id="PF25601">
    <property type="entry name" value="AAA_lid_14"/>
    <property type="match status" value="1"/>
</dbReference>
<dbReference type="InterPro" id="IPR001789">
    <property type="entry name" value="Sig_transdc_resp-reg_receiver"/>
</dbReference>
<keyword evidence="5" id="KW-0804">Transcription</keyword>
<evidence type="ECO:0000259" key="7">
    <source>
        <dbReference type="PROSITE" id="PS50045"/>
    </source>
</evidence>
<dbReference type="InterPro" id="IPR058031">
    <property type="entry name" value="AAA_lid_NorR"/>
</dbReference>
<dbReference type="STRING" id="522772.Dacet_1624"/>
<dbReference type="InterPro" id="IPR025943">
    <property type="entry name" value="Sigma_54_int_dom_ATP-bd_2"/>
</dbReference>
<dbReference type="eggNOG" id="COG2204">
    <property type="taxonomic scope" value="Bacteria"/>
</dbReference>
<evidence type="ECO:0000256" key="4">
    <source>
        <dbReference type="ARBA" id="ARBA00023125"/>
    </source>
</evidence>
<dbReference type="CDD" id="cd00009">
    <property type="entry name" value="AAA"/>
    <property type="match status" value="1"/>
</dbReference>
<evidence type="ECO:0000313" key="10">
    <source>
        <dbReference type="Proteomes" id="UP000002012"/>
    </source>
</evidence>
<feature type="domain" description="Sigma-54 factor interaction" evidence="7">
    <location>
        <begin position="143"/>
        <end position="372"/>
    </location>
</feature>
<dbReference type="SUPFAM" id="SSF46689">
    <property type="entry name" value="Homeodomain-like"/>
    <property type="match status" value="1"/>
</dbReference>
<dbReference type="InterPro" id="IPR009057">
    <property type="entry name" value="Homeodomain-like_sf"/>
</dbReference>
<evidence type="ECO:0000256" key="1">
    <source>
        <dbReference type="ARBA" id="ARBA00022741"/>
    </source>
</evidence>
<dbReference type="EMBL" id="CP001968">
    <property type="protein sequence ID" value="ADD68390.1"/>
    <property type="molecule type" value="Genomic_DNA"/>
</dbReference>
<dbReference type="PROSITE" id="PS00676">
    <property type="entry name" value="SIGMA54_INTERACT_2"/>
    <property type="match status" value="1"/>
</dbReference>
<dbReference type="KEGG" id="dap:Dacet_1624"/>
<dbReference type="PROSITE" id="PS00675">
    <property type="entry name" value="SIGMA54_INTERACT_1"/>
    <property type="match status" value="1"/>
</dbReference>
<dbReference type="Pfam" id="PF00072">
    <property type="entry name" value="Response_reg"/>
    <property type="match status" value="1"/>
</dbReference>
<feature type="modified residue" description="4-aspartylphosphate" evidence="6">
    <location>
        <position position="52"/>
    </location>
</feature>
<keyword evidence="2" id="KW-0067">ATP-binding</keyword>
<evidence type="ECO:0000256" key="6">
    <source>
        <dbReference type="PROSITE-ProRule" id="PRU00169"/>
    </source>
</evidence>
<keyword evidence="10" id="KW-1185">Reference proteome</keyword>
<dbReference type="GO" id="GO:0003677">
    <property type="term" value="F:DNA binding"/>
    <property type="evidence" value="ECO:0007669"/>
    <property type="project" value="UniProtKB-KW"/>
</dbReference>
<keyword evidence="1" id="KW-0547">Nucleotide-binding</keyword>
<dbReference type="PROSITE" id="PS00688">
    <property type="entry name" value="SIGMA54_INTERACT_3"/>
    <property type="match status" value="1"/>
</dbReference>
<dbReference type="Gene3D" id="3.40.50.300">
    <property type="entry name" value="P-loop containing nucleotide triphosphate hydrolases"/>
    <property type="match status" value="1"/>
</dbReference>
<dbReference type="PROSITE" id="PS50045">
    <property type="entry name" value="SIGMA54_INTERACT_4"/>
    <property type="match status" value="1"/>
</dbReference>
<dbReference type="PANTHER" id="PTHR32071">
    <property type="entry name" value="TRANSCRIPTIONAL REGULATORY PROTEIN"/>
    <property type="match status" value="1"/>
</dbReference>
<reference evidence="9 10" key="1">
    <citation type="journal article" date="2010" name="Stand. Genomic Sci.">
        <title>Complete genome sequence of Denitrovibrio acetiphilus type strain (N2460).</title>
        <authorList>
            <person name="Kiss H."/>
            <person name="Lang E."/>
            <person name="Lapidus A."/>
            <person name="Copeland A."/>
            <person name="Nolan M."/>
            <person name="Glavina Del Rio T."/>
            <person name="Chen F."/>
            <person name="Lucas S."/>
            <person name="Tice H."/>
            <person name="Cheng J.F."/>
            <person name="Han C."/>
            <person name="Goodwin L."/>
            <person name="Pitluck S."/>
            <person name="Liolios K."/>
            <person name="Pati A."/>
            <person name="Ivanova N."/>
            <person name="Mavromatis K."/>
            <person name="Chen A."/>
            <person name="Palaniappan K."/>
            <person name="Land M."/>
            <person name="Hauser L."/>
            <person name="Chang Y.J."/>
            <person name="Jeffries C.D."/>
            <person name="Detter J.C."/>
            <person name="Brettin T."/>
            <person name="Spring S."/>
            <person name="Rohde M."/>
            <person name="Goker M."/>
            <person name="Woyke T."/>
            <person name="Bristow J."/>
            <person name="Eisen J.A."/>
            <person name="Markowitz V."/>
            <person name="Hugenholtz P."/>
            <person name="Kyrpides N.C."/>
            <person name="Klenk H.P."/>
        </authorList>
    </citation>
    <scope>NUCLEOTIDE SEQUENCE [LARGE SCALE GENOMIC DNA]</scope>
    <source>
        <strain evidence="10">DSM 12809 / NBRC 114555 / N2460</strain>
    </source>
</reference>
<dbReference type="PaxDb" id="522772-Dacet_1624"/>
<dbReference type="InterPro" id="IPR025944">
    <property type="entry name" value="Sigma_54_int_dom_CS"/>
</dbReference>
<keyword evidence="3" id="KW-0805">Transcription regulation</keyword>
<feature type="domain" description="Response regulatory" evidence="8">
    <location>
        <begin position="3"/>
        <end position="118"/>
    </location>
</feature>
<sequence>MTKVLLVDDDNSLLEILRLRFQSCGYTPFAADNSQKAVSLIKSDVFDAAVFDMRLDDGKTGLELLREIKEIDSELPVIFLTAYGTIDDAVQSMKEGAFSYLTKPFDYKELIAKVEKAVQQCSFSRQLLRINAEESDSPISKTIIGKSSKTKMIRERIAIAAKSDANVFIYGESGTGKELVARMLHQSSLRSDKPFVAFNSSAIPETLMESELFGYEKGAFTGADKKKKGFFEQAQGGTVFIDEISEMPVSMQTKLLRVLENREVSPLGSEKTIKLDIRLVTASNKNLKDKIENDEFRADLFYRIHVIEIEVPALRDRREDIPLLCGHFLKKYTDRYSLGTKSFSGDAIDKMVNYDWPGNIRELQNVIECAVVLTSVGTIKGDNIKLAHESETYTQVYREAKKEFEASFLKQLMERAEGNISKASRISDIYRADLYDLLKKHSIDPADFR</sequence>
<dbReference type="HOGENOM" id="CLU_000445_0_6_0"/>
<dbReference type="InterPro" id="IPR003593">
    <property type="entry name" value="AAA+_ATPase"/>
</dbReference>
<accession>D4H8P1</accession>
<dbReference type="InterPro" id="IPR002078">
    <property type="entry name" value="Sigma_54_int"/>
</dbReference>
<gene>
    <name evidence="9" type="ordered locus">Dacet_1624</name>
</gene>
<dbReference type="Gene3D" id="1.10.10.60">
    <property type="entry name" value="Homeodomain-like"/>
    <property type="match status" value="1"/>
</dbReference>
<dbReference type="Gene3D" id="3.40.50.2300">
    <property type="match status" value="1"/>
</dbReference>
<dbReference type="PANTHER" id="PTHR32071:SF117">
    <property type="entry name" value="PTS-DEPENDENT DIHYDROXYACETONE KINASE OPERON REGULATORY PROTEIN-RELATED"/>
    <property type="match status" value="1"/>
</dbReference>